<dbReference type="PROSITE" id="PS51352">
    <property type="entry name" value="THIOREDOXIN_2"/>
    <property type="match status" value="1"/>
</dbReference>
<organism evidence="4 5">
    <name type="scientific">Rhizosphaericola mali</name>
    <dbReference type="NCBI Taxonomy" id="2545455"/>
    <lineage>
        <taxon>Bacteria</taxon>
        <taxon>Pseudomonadati</taxon>
        <taxon>Bacteroidota</taxon>
        <taxon>Chitinophagia</taxon>
        <taxon>Chitinophagales</taxon>
        <taxon>Chitinophagaceae</taxon>
        <taxon>Rhizosphaericola</taxon>
    </lineage>
</organism>
<feature type="signal peptide" evidence="2">
    <location>
        <begin position="1"/>
        <end position="20"/>
    </location>
</feature>
<keyword evidence="1" id="KW-0175">Coiled coil</keyword>
<dbReference type="AlphaFoldDB" id="A0A5P2G711"/>
<evidence type="ECO:0000313" key="4">
    <source>
        <dbReference type="EMBL" id="QES87301.1"/>
    </source>
</evidence>
<dbReference type="Gene3D" id="3.40.30.10">
    <property type="entry name" value="Glutaredoxin"/>
    <property type="match status" value="1"/>
</dbReference>
<proteinExistence type="predicted"/>
<dbReference type="SUPFAM" id="SSF52833">
    <property type="entry name" value="Thioredoxin-like"/>
    <property type="match status" value="1"/>
</dbReference>
<feature type="domain" description="Thioredoxin" evidence="3">
    <location>
        <begin position="225"/>
        <end position="369"/>
    </location>
</feature>
<protein>
    <submittedName>
        <fullName evidence="4">Redoxin domain-containing protein</fullName>
    </submittedName>
</protein>
<dbReference type="Pfam" id="PF13905">
    <property type="entry name" value="Thioredoxin_8"/>
    <property type="match status" value="1"/>
</dbReference>
<dbReference type="PANTHER" id="PTHR42852">
    <property type="entry name" value="THIOL:DISULFIDE INTERCHANGE PROTEIN DSBE"/>
    <property type="match status" value="1"/>
</dbReference>
<dbReference type="InterPro" id="IPR013766">
    <property type="entry name" value="Thioredoxin_domain"/>
</dbReference>
<dbReference type="PANTHER" id="PTHR42852:SF17">
    <property type="entry name" value="THIOREDOXIN-LIKE PROTEIN HI_1115"/>
    <property type="match status" value="1"/>
</dbReference>
<accession>A0A5P2G711</accession>
<dbReference type="InterPro" id="IPR050553">
    <property type="entry name" value="Thioredoxin_ResA/DsbE_sf"/>
</dbReference>
<dbReference type="Proteomes" id="UP000292424">
    <property type="component" value="Chromosome"/>
</dbReference>
<dbReference type="InterPro" id="IPR012336">
    <property type="entry name" value="Thioredoxin-like_fold"/>
</dbReference>
<dbReference type="OrthoDB" id="6399635at2"/>
<feature type="chain" id="PRO_5024285182" evidence="2">
    <location>
        <begin position="21"/>
        <end position="378"/>
    </location>
</feature>
<feature type="coiled-coil region" evidence="1">
    <location>
        <begin position="114"/>
        <end position="144"/>
    </location>
</feature>
<dbReference type="EMBL" id="CP044016">
    <property type="protein sequence ID" value="QES87301.1"/>
    <property type="molecule type" value="Genomic_DNA"/>
</dbReference>
<evidence type="ECO:0000313" key="5">
    <source>
        <dbReference type="Proteomes" id="UP000292424"/>
    </source>
</evidence>
<keyword evidence="2" id="KW-0732">Signal</keyword>
<name>A0A5P2G711_9BACT</name>
<evidence type="ECO:0000259" key="3">
    <source>
        <dbReference type="PROSITE" id="PS51352"/>
    </source>
</evidence>
<evidence type="ECO:0000256" key="2">
    <source>
        <dbReference type="SAM" id="SignalP"/>
    </source>
</evidence>
<sequence length="378" mass="44062">MRKQWVIVLILLLTSRLTLAQNSEMPFTVIGSFSDKNFNSSIDYIIKSSQTLLNSTTKVLKGRFKIKGTITEPQLITIKISMNSKFKIYQFYIEPNKKIYFQGISETSDFTIKNSDIEDDKRKLEYQKNEINQKIKEIEHLDNTNNQTNLNIRLALIDSLRKIDSLFILKNCSSYYASILLNKYLKVPKLLFNFSSFEDIYNAYPNYLKQTSMGLFLKDYIRLHSLLNHEAPTFIGKNANNELINSSDFFNGNITLLCFSATWCIPCEETEKELKVLFERYNTNNHFRLVSLYCDSDSLQWNNHVKQLPWTTLLDKDGLANPKSNSIFTKYKIQTLPTLMIINPQGIITYIFKDHKFESLIKNIEFELNNNKISTISN</sequence>
<dbReference type="CDD" id="cd02966">
    <property type="entry name" value="TlpA_like_family"/>
    <property type="match status" value="1"/>
</dbReference>
<dbReference type="InterPro" id="IPR036249">
    <property type="entry name" value="Thioredoxin-like_sf"/>
</dbReference>
<gene>
    <name evidence="4" type="ORF">E0W69_001035</name>
</gene>
<dbReference type="RefSeq" id="WP_131328179.1">
    <property type="nucleotide sequence ID" value="NZ_CP044016.1"/>
</dbReference>
<dbReference type="KEGG" id="arac:E0W69_001035"/>
<keyword evidence="5" id="KW-1185">Reference proteome</keyword>
<reference evidence="4 5" key="1">
    <citation type="submission" date="2019-09" db="EMBL/GenBank/DDBJ databases">
        <title>Complete genome sequence of Arachidicoccus sp. B3-10 isolated from apple orchard soil.</title>
        <authorList>
            <person name="Kim H.S."/>
            <person name="Han K.-I."/>
            <person name="Suh M.K."/>
            <person name="Lee K.C."/>
            <person name="Eom M.K."/>
            <person name="Kim J.-S."/>
            <person name="Kang S.W."/>
            <person name="Sin Y."/>
            <person name="Lee J.-S."/>
        </authorList>
    </citation>
    <scope>NUCLEOTIDE SEQUENCE [LARGE SCALE GENOMIC DNA]</scope>
    <source>
        <strain evidence="4 5">B3-10</strain>
    </source>
</reference>
<evidence type="ECO:0000256" key="1">
    <source>
        <dbReference type="SAM" id="Coils"/>
    </source>
</evidence>